<reference evidence="3 4" key="1">
    <citation type="journal article" date="2015" name="Genome Announc.">
        <title>Expanding the biotechnology potential of lactobacilli through comparative genomics of 213 strains and associated genera.</title>
        <authorList>
            <person name="Sun Z."/>
            <person name="Harris H.M."/>
            <person name="McCann A."/>
            <person name="Guo C."/>
            <person name="Argimon S."/>
            <person name="Zhang W."/>
            <person name="Yang X."/>
            <person name="Jeffery I.B."/>
            <person name="Cooney J.C."/>
            <person name="Kagawa T.F."/>
            <person name="Liu W."/>
            <person name="Song Y."/>
            <person name="Salvetti E."/>
            <person name="Wrobel A."/>
            <person name="Rasinkangas P."/>
            <person name="Parkhill J."/>
            <person name="Rea M.C."/>
            <person name="O'Sullivan O."/>
            <person name="Ritari J."/>
            <person name="Douillard F.P."/>
            <person name="Paul Ross R."/>
            <person name="Yang R."/>
            <person name="Briner A.E."/>
            <person name="Felis G.E."/>
            <person name="de Vos W.M."/>
            <person name="Barrangou R."/>
            <person name="Klaenhammer T.R."/>
            <person name="Caufield P.W."/>
            <person name="Cui Y."/>
            <person name="Zhang H."/>
            <person name="O'Toole P.W."/>
        </authorList>
    </citation>
    <scope>NUCLEOTIDE SEQUENCE [LARGE SCALE GENOMIC DNA]</scope>
    <source>
        <strain evidence="3 4">DSM 17757</strain>
    </source>
</reference>
<name>A0A0R2IZR6_9LACO</name>
<evidence type="ECO:0000256" key="1">
    <source>
        <dbReference type="ARBA" id="ARBA00023125"/>
    </source>
</evidence>
<dbReference type="Pfam" id="PF01381">
    <property type="entry name" value="HTH_3"/>
    <property type="match status" value="1"/>
</dbReference>
<dbReference type="PANTHER" id="PTHR46558:SF13">
    <property type="entry name" value="HTH-TYPE TRANSCRIPTIONAL REGULATOR IMMR"/>
    <property type="match status" value="1"/>
</dbReference>
<proteinExistence type="predicted"/>
<sequence length="96" mass="11088">MRPNKGGFVMTFAEQLLTQRKRAGYTRSALAKELNVSPDLISKWEHGENEPNVDELRQLHEIYQISLDELILNTSPNKAVNPSRWLTQIDKALKRK</sequence>
<evidence type="ECO:0000259" key="2">
    <source>
        <dbReference type="PROSITE" id="PS50943"/>
    </source>
</evidence>
<dbReference type="PROSITE" id="PS50943">
    <property type="entry name" value="HTH_CROC1"/>
    <property type="match status" value="1"/>
</dbReference>
<dbReference type="CDD" id="cd00093">
    <property type="entry name" value="HTH_XRE"/>
    <property type="match status" value="1"/>
</dbReference>
<dbReference type="SUPFAM" id="SSF47413">
    <property type="entry name" value="lambda repressor-like DNA-binding domains"/>
    <property type="match status" value="1"/>
</dbReference>
<dbReference type="InterPro" id="IPR010982">
    <property type="entry name" value="Lambda_DNA-bd_dom_sf"/>
</dbReference>
<organism evidence="3 4">
    <name type="scientific">Pediococcus cellicola</name>
    <dbReference type="NCBI Taxonomy" id="319652"/>
    <lineage>
        <taxon>Bacteria</taxon>
        <taxon>Bacillati</taxon>
        <taxon>Bacillota</taxon>
        <taxon>Bacilli</taxon>
        <taxon>Lactobacillales</taxon>
        <taxon>Lactobacillaceae</taxon>
        <taxon>Pediococcus</taxon>
    </lineage>
</organism>
<keyword evidence="4" id="KW-1185">Reference proteome</keyword>
<dbReference type="InterPro" id="IPR001387">
    <property type="entry name" value="Cro/C1-type_HTH"/>
</dbReference>
<accession>A0A0R2IZR6</accession>
<dbReference type="STRING" id="319652.IV80_GL000904"/>
<dbReference type="EMBL" id="JQBR01000002">
    <property type="protein sequence ID" value="KRN67364.1"/>
    <property type="molecule type" value="Genomic_DNA"/>
</dbReference>
<feature type="domain" description="HTH cro/C1-type" evidence="2">
    <location>
        <begin position="16"/>
        <end position="70"/>
    </location>
</feature>
<dbReference type="PANTHER" id="PTHR46558">
    <property type="entry name" value="TRACRIPTIONAL REGULATORY PROTEIN-RELATED-RELATED"/>
    <property type="match status" value="1"/>
</dbReference>
<dbReference type="PATRIC" id="fig|319652.3.peg.911"/>
<gene>
    <name evidence="3" type="ORF">IV80_GL000904</name>
</gene>
<comment type="caution">
    <text evidence="3">The sequence shown here is derived from an EMBL/GenBank/DDBJ whole genome shotgun (WGS) entry which is preliminary data.</text>
</comment>
<evidence type="ECO:0000313" key="3">
    <source>
        <dbReference type="EMBL" id="KRN67364.1"/>
    </source>
</evidence>
<dbReference type="Gene3D" id="1.10.260.40">
    <property type="entry name" value="lambda repressor-like DNA-binding domains"/>
    <property type="match status" value="1"/>
</dbReference>
<dbReference type="OrthoDB" id="2249354at2"/>
<dbReference type="Proteomes" id="UP000051568">
    <property type="component" value="Unassembled WGS sequence"/>
</dbReference>
<protein>
    <recommendedName>
        <fullName evidence="2">HTH cro/C1-type domain-containing protein</fullName>
    </recommendedName>
</protein>
<dbReference type="AlphaFoldDB" id="A0A0R2IZR6"/>
<keyword evidence="1" id="KW-0238">DNA-binding</keyword>
<evidence type="ECO:0000313" key="4">
    <source>
        <dbReference type="Proteomes" id="UP000051568"/>
    </source>
</evidence>
<dbReference type="GO" id="GO:0003677">
    <property type="term" value="F:DNA binding"/>
    <property type="evidence" value="ECO:0007669"/>
    <property type="project" value="UniProtKB-KW"/>
</dbReference>
<dbReference type="SMART" id="SM00530">
    <property type="entry name" value="HTH_XRE"/>
    <property type="match status" value="1"/>
</dbReference>